<evidence type="ECO:0000256" key="4">
    <source>
        <dbReference type="ARBA" id="ARBA00008142"/>
    </source>
</evidence>
<keyword evidence="10" id="KW-0966">Cell projection</keyword>
<name>A0AAW1SCS0_9CHLO</name>
<dbReference type="InterPro" id="IPR007858">
    <property type="entry name" value="Dpy-30_motif"/>
</dbReference>
<feature type="binding site" evidence="11">
    <location>
        <position position="12"/>
    </location>
    <ligand>
        <name>ATP</name>
        <dbReference type="ChEBI" id="CHEBI:30616"/>
    </ligand>
</feature>
<evidence type="ECO:0000256" key="7">
    <source>
        <dbReference type="ARBA" id="ARBA00022777"/>
    </source>
</evidence>
<protein>
    <recommendedName>
        <fullName evidence="14">Nucleoside diphosphate kinase-like domain-containing protein</fullName>
    </recommendedName>
</protein>
<evidence type="ECO:0000256" key="3">
    <source>
        <dbReference type="ARBA" id="ARBA00004138"/>
    </source>
</evidence>
<evidence type="ECO:0000256" key="5">
    <source>
        <dbReference type="ARBA" id="ARBA00022679"/>
    </source>
</evidence>
<evidence type="ECO:0000313" key="16">
    <source>
        <dbReference type="Proteomes" id="UP001438707"/>
    </source>
</evidence>
<accession>A0AAW1SCS0</accession>
<feature type="binding site" evidence="11">
    <location>
        <position position="108"/>
    </location>
    <ligand>
        <name>ATP</name>
        <dbReference type="ChEBI" id="CHEBI:30616"/>
    </ligand>
</feature>
<dbReference type="SMART" id="SM00562">
    <property type="entry name" value="NDK"/>
    <property type="match status" value="1"/>
</dbReference>
<dbReference type="GO" id="GO:0006183">
    <property type="term" value="P:GTP biosynthetic process"/>
    <property type="evidence" value="ECO:0007669"/>
    <property type="project" value="InterPro"/>
</dbReference>
<evidence type="ECO:0000256" key="11">
    <source>
        <dbReference type="PROSITE-ProRule" id="PRU00706"/>
    </source>
</evidence>
<evidence type="ECO:0000256" key="10">
    <source>
        <dbReference type="ARBA" id="ARBA00023273"/>
    </source>
</evidence>
<comment type="similarity">
    <text evidence="4 11 12">Belongs to the NDK family.</text>
</comment>
<feature type="binding site" evidence="11">
    <location>
        <position position="60"/>
    </location>
    <ligand>
        <name>ATP</name>
        <dbReference type="ChEBI" id="CHEBI:30616"/>
    </ligand>
</feature>
<dbReference type="FunFam" id="3.30.70.141:FF:000010">
    <property type="entry name" value="Nucleoside diphosphate kinase 7"/>
    <property type="match status" value="1"/>
</dbReference>
<dbReference type="PANTHER" id="PTHR46161:SF3">
    <property type="entry name" value="NUCLEOSIDE DIPHOSPHATE KINASE DDB_G0292928-RELATED"/>
    <property type="match status" value="1"/>
</dbReference>
<evidence type="ECO:0000256" key="8">
    <source>
        <dbReference type="ARBA" id="ARBA00022801"/>
    </source>
</evidence>
<dbReference type="Pfam" id="PF05186">
    <property type="entry name" value="Dpy-30"/>
    <property type="match status" value="1"/>
</dbReference>
<dbReference type="GO" id="GO:0005524">
    <property type="term" value="F:ATP binding"/>
    <property type="evidence" value="ECO:0007669"/>
    <property type="project" value="UniProtKB-KW"/>
</dbReference>
<dbReference type="PANTHER" id="PTHR46161">
    <property type="entry name" value="NUCLEOSIDE DIPHOSPHATE KINASE"/>
    <property type="match status" value="1"/>
</dbReference>
<keyword evidence="7" id="KW-0418">Kinase</keyword>
<evidence type="ECO:0000256" key="12">
    <source>
        <dbReference type="RuleBase" id="RU004011"/>
    </source>
</evidence>
<gene>
    <name evidence="15" type="ORF">WJX74_008269</name>
</gene>
<keyword evidence="9" id="KW-0067">ATP-binding</keyword>
<dbReference type="GO" id="GO:0006228">
    <property type="term" value="P:UTP biosynthetic process"/>
    <property type="evidence" value="ECO:0007669"/>
    <property type="project" value="InterPro"/>
</dbReference>
<comment type="catalytic activity">
    <reaction evidence="2">
        <text>a ribonucleoside 5'-diphosphate + ATP = a ribonucleoside 5'-triphosphate + ADP</text>
        <dbReference type="Rhea" id="RHEA:18113"/>
        <dbReference type="ChEBI" id="CHEBI:30616"/>
        <dbReference type="ChEBI" id="CHEBI:57930"/>
        <dbReference type="ChEBI" id="CHEBI:61557"/>
        <dbReference type="ChEBI" id="CHEBI:456216"/>
        <dbReference type="EC" id="2.7.4.6"/>
    </reaction>
</comment>
<dbReference type="PRINTS" id="PR01243">
    <property type="entry name" value="NUCDPKINASE"/>
</dbReference>
<dbReference type="InterPro" id="IPR001564">
    <property type="entry name" value="Nucleoside_diP_kinase"/>
</dbReference>
<evidence type="ECO:0000259" key="14">
    <source>
        <dbReference type="SMART" id="SM00562"/>
    </source>
</evidence>
<evidence type="ECO:0000256" key="2">
    <source>
        <dbReference type="ARBA" id="ARBA00000937"/>
    </source>
</evidence>
<feature type="binding site" evidence="11">
    <location>
        <position position="88"/>
    </location>
    <ligand>
        <name>ATP</name>
        <dbReference type="ChEBI" id="CHEBI:30616"/>
    </ligand>
</feature>
<comment type="catalytic activity">
    <reaction evidence="1">
        <text>a 2'-deoxyribonucleoside 5'-diphosphate + ATP = a 2'-deoxyribonucleoside 5'-triphosphate + ADP</text>
        <dbReference type="Rhea" id="RHEA:44640"/>
        <dbReference type="ChEBI" id="CHEBI:30616"/>
        <dbReference type="ChEBI" id="CHEBI:61560"/>
        <dbReference type="ChEBI" id="CHEBI:73316"/>
        <dbReference type="ChEBI" id="CHEBI:456216"/>
        <dbReference type="EC" id="2.7.4.6"/>
    </reaction>
</comment>
<dbReference type="Gene3D" id="3.30.70.141">
    <property type="entry name" value="Nucleoside diphosphate kinase-like domain"/>
    <property type="match status" value="1"/>
</dbReference>
<keyword evidence="5" id="KW-0808">Transferase</keyword>
<dbReference type="CDD" id="cd22983">
    <property type="entry name" value="DD_CrRSP23-like"/>
    <property type="match status" value="1"/>
</dbReference>
<keyword evidence="16" id="KW-1185">Reference proteome</keyword>
<feature type="domain" description="Nucleoside diphosphate kinase-like" evidence="14">
    <location>
        <begin position="4"/>
        <end position="142"/>
    </location>
</feature>
<dbReference type="SUPFAM" id="SSF54919">
    <property type="entry name" value="Nucleoside diphosphate kinase, NDK"/>
    <property type="match status" value="1"/>
</dbReference>
<dbReference type="InterPro" id="IPR034907">
    <property type="entry name" value="NDK-like_dom"/>
</dbReference>
<feature type="binding site" evidence="11">
    <location>
        <position position="118"/>
    </location>
    <ligand>
        <name>ATP</name>
        <dbReference type="ChEBI" id="CHEBI:30616"/>
    </ligand>
</feature>
<evidence type="ECO:0000313" key="15">
    <source>
        <dbReference type="EMBL" id="KAK9843183.1"/>
    </source>
</evidence>
<dbReference type="GO" id="GO:0016787">
    <property type="term" value="F:hydrolase activity"/>
    <property type="evidence" value="ECO:0007669"/>
    <property type="project" value="UniProtKB-KW"/>
</dbReference>
<evidence type="ECO:0000256" key="9">
    <source>
        <dbReference type="ARBA" id="ARBA00022840"/>
    </source>
</evidence>
<dbReference type="Proteomes" id="UP001438707">
    <property type="component" value="Unassembled WGS sequence"/>
</dbReference>
<comment type="subcellular location">
    <subcellularLocation>
        <location evidence="3">Cell projection</location>
        <location evidence="3">Cilium</location>
    </subcellularLocation>
</comment>
<dbReference type="GO" id="GO:0006241">
    <property type="term" value="P:CTP biosynthetic process"/>
    <property type="evidence" value="ECO:0007669"/>
    <property type="project" value="InterPro"/>
</dbReference>
<feature type="binding site" evidence="11">
    <location>
        <position position="94"/>
    </location>
    <ligand>
        <name>ATP</name>
        <dbReference type="ChEBI" id="CHEBI:30616"/>
    </ligand>
</feature>
<dbReference type="AlphaFoldDB" id="A0AAW1SCS0"/>
<evidence type="ECO:0000256" key="1">
    <source>
        <dbReference type="ARBA" id="ARBA00000082"/>
    </source>
</evidence>
<organism evidence="15 16">
    <name type="scientific">Apatococcus lobatus</name>
    <dbReference type="NCBI Taxonomy" id="904363"/>
    <lineage>
        <taxon>Eukaryota</taxon>
        <taxon>Viridiplantae</taxon>
        <taxon>Chlorophyta</taxon>
        <taxon>core chlorophytes</taxon>
        <taxon>Trebouxiophyceae</taxon>
        <taxon>Chlorellales</taxon>
        <taxon>Chlorellaceae</taxon>
        <taxon>Apatococcus</taxon>
    </lineage>
</organism>
<feature type="region of interest" description="Disordered" evidence="13">
    <location>
        <begin position="194"/>
        <end position="218"/>
    </location>
</feature>
<dbReference type="Pfam" id="PF00334">
    <property type="entry name" value="NDK"/>
    <property type="match status" value="1"/>
</dbReference>
<comment type="caution">
    <text evidence="15">The sequence shown here is derived from an EMBL/GenBank/DDBJ whole genome shotgun (WGS) entry which is preliminary data.</text>
</comment>
<reference evidence="15 16" key="1">
    <citation type="journal article" date="2024" name="Nat. Commun.">
        <title>Phylogenomics reveals the evolutionary origins of lichenization in chlorophyte algae.</title>
        <authorList>
            <person name="Puginier C."/>
            <person name="Libourel C."/>
            <person name="Otte J."/>
            <person name="Skaloud P."/>
            <person name="Haon M."/>
            <person name="Grisel S."/>
            <person name="Petersen M."/>
            <person name="Berrin J.G."/>
            <person name="Delaux P.M."/>
            <person name="Dal Grande F."/>
            <person name="Keller J."/>
        </authorList>
    </citation>
    <scope>NUCLEOTIDE SEQUENCE [LARGE SCALE GENOMIC DNA]</scope>
    <source>
        <strain evidence="15 16">SAG 2145</strain>
    </source>
</reference>
<dbReference type="InterPro" id="IPR036850">
    <property type="entry name" value="NDK-like_dom_sf"/>
</dbReference>
<dbReference type="GO" id="GO:0005929">
    <property type="term" value="C:cilium"/>
    <property type="evidence" value="ECO:0007669"/>
    <property type="project" value="UniProtKB-SubCell"/>
</dbReference>
<evidence type="ECO:0000256" key="6">
    <source>
        <dbReference type="ARBA" id="ARBA00022741"/>
    </source>
</evidence>
<dbReference type="Gene3D" id="1.20.890.10">
    <property type="entry name" value="cAMP-dependent protein kinase regulatory subunit, dimerization-anchoring domain"/>
    <property type="match status" value="1"/>
</dbReference>
<sequence length="218" mass="24130">MATLERTLGLIKPDAVRAGKSREIMQLAELSGFQLLAKKNLQLSQERAEEFYSEHQGKPFFPRLVEFMTSGPLYAMVLGKEDAVKAWRGLMGPTNSLAAKEQQPTCLRALYGTDGTQNATHGSDSAASAAREIGFFFPELQPDALEGPEATAEYLQEMLNPTLLKGLTELAREKPSSNPREVLRALAYWLLDHNPNKPRVVEPDTDSSQPTIEEPDDD</sequence>
<dbReference type="EMBL" id="JALJOS010000002">
    <property type="protein sequence ID" value="KAK9843183.1"/>
    <property type="molecule type" value="Genomic_DNA"/>
</dbReference>
<feature type="active site" description="Pros-phosphohistidine intermediate" evidence="11">
    <location>
        <position position="121"/>
    </location>
</feature>
<evidence type="ECO:0000256" key="13">
    <source>
        <dbReference type="SAM" id="MobiDB-lite"/>
    </source>
</evidence>
<dbReference type="PROSITE" id="PS51374">
    <property type="entry name" value="NDPK_LIKE"/>
    <property type="match status" value="1"/>
</dbReference>
<dbReference type="GO" id="GO:0004550">
    <property type="term" value="F:nucleoside diphosphate kinase activity"/>
    <property type="evidence" value="ECO:0007669"/>
    <property type="project" value="UniProtKB-EC"/>
</dbReference>
<proteinExistence type="inferred from homology"/>
<keyword evidence="8" id="KW-0378">Hydrolase</keyword>
<keyword evidence="6" id="KW-0547">Nucleotide-binding</keyword>